<evidence type="ECO:0000256" key="10">
    <source>
        <dbReference type="ARBA" id="ARBA00052716"/>
    </source>
</evidence>
<feature type="active site" description="Proton acceptor" evidence="14 15">
    <location>
        <position position="200"/>
    </location>
</feature>
<protein>
    <recommendedName>
        <fullName evidence="12 14">Glycerol-3-phosphate dehydrogenase [NAD(P)+]</fullName>
        <ecNumber evidence="11 14">1.1.1.94</ecNumber>
    </recommendedName>
    <alternativeName>
        <fullName evidence="14">NAD(P)(+)-dependent glycerol-3-phosphate dehydrogenase</fullName>
    </alternativeName>
    <alternativeName>
        <fullName evidence="13 14">NAD(P)H-dependent dihydroxyacetone-phosphate reductase</fullName>
    </alternativeName>
</protein>
<evidence type="ECO:0000256" key="17">
    <source>
        <dbReference type="PIRSR" id="PIRSR000114-3"/>
    </source>
</evidence>
<feature type="binding site" evidence="14">
    <location>
        <position position="200"/>
    </location>
    <ligand>
        <name>sn-glycerol 3-phosphate</name>
        <dbReference type="ChEBI" id="CHEBI:57597"/>
    </ligand>
</feature>
<dbReference type="FunFam" id="3.40.50.720:FF:000019">
    <property type="entry name" value="Glycerol-3-phosphate dehydrogenase [NAD(P)+]"/>
    <property type="match status" value="1"/>
</dbReference>
<evidence type="ECO:0000256" key="9">
    <source>
        <dbReference type="ARBA" id="ARBA00023264"/>
    </source>
</evidence>
<dbReference type="Pfam" id="PF01210">
    <property type="entry name" value="NAD_Gly3P_dh_N"/>
    <property type="match status" value="1"/>
</dbReference>
<keyword evidence="4 14" id="KW-0521">NADP</keyword>
<evidence type="ECO:0000256" key="6">
    <source>
        <dbReference type="ARBA" id="ARBA00023027"/>
    </source>
</evidence>
<accession>A0A133Y3K7</accession>
<evidence type="ECO:0000313" key="23">
    <source>
        <dbReference type="Proteomes" id="UP000070422"/>
    </source>
</evidence>
<dbReference type="AlphaFoldDB" id="A0A133Y3K7"/>
<comment type="catalytic activity">
    <reaction evidence="14">
        <text>sn-glycerol 3-phosphate + NAD(+) = dihydroxyacetone phosphate + NADH + H(+)</text>
        <dbReference type="Rhea" id="RHEA:11092"/>
        <dbReference type="ChEBI" id="CHEBI:15378"/>
        <dbReference type="ChEBI" id="CHEBI:57540"/>
        <dbReference type="ChEBI" id="CHEBI:57597"/>
        <dbReference type="ChEBI" id="CHEBI:57642"/>
        <dbReference type="ChEBI" id="CHEBI:57945"/>
        <dbReference type="EC" id="1.1.1.94"/>
    </reaction>
</comment>
<evidence type="ECO:0000313" key="24">
    <source>
        <dbReference type="Proteomes" id="UP000234775"/>
    </source>
</evidence>
<comment type="catalytic activity">
    <reaction evidence="10">
        <text>sn-glycerol 3-phosphate + NADP(+) = dihydroxyacetone phosphate + NADPH + H(+)</text>
        <dbReference type="Rhea" id="RHEA:11096"/>
        <dbReference type="ChEBI" id="CHEBI:15378"/>
        <dbReference type="ChEBI" id="CHEBI:57597"/>
        <dbReference type="ChEBI" id="CHEBI:57642"/>
        <dbReference type="ChEBI" id="CHEBI:57783"/>
        <dbReference type="ChEBI" id="CHEBI:58349"/>
        <dbReference type="EC" id="1.1.1.94"/>
    </reaction>
    <physiologicalReaction direction="right-to-left" evidence="10">
        <dbReference type="Rhea" id="RHEA:11098"/>
    </physiologicalReaction>
</comment>
<dbReference type="GO" id="GO:0006650">
    <property type="term" value="P:glycerophospholipid metabolic process"/>
    <property type="evidence" value="ECO:0007669"/>
    <property type="project" value="UniProtKB-UniRule"/>
</dbReference>
<dbReference type="GO" id="GO:0046167">
    <property type="term" value="P:glycerol-3-phosphate biosynthetic process"/>
    <property type="evidence" value="ECO:0007669"/>
    <property type="project" value="UniProtKB-UniRule"/>
</dbReference>
<dbReference type="RefSeq" id="WP_060936441.1">
    <property type="nucleotide sequence ID" value="NZ_CP118095.1"/>
</dbReference>
<comment type="caution">
    <text evidence="14">Lacks conserved residue(s) required for the propagation of feature annotation.</text>
</comment>
<feature type="binding site" evidence="16">
    <location>
        <position position="114"/>
    </location>
    <ligand>
        <name>substrate</name>
    </ligand>
</feature>
<feature type="binding site" evidence="14">
    <location>
        <position position="35"/>
    </location>
    <ligand>
        <name>NADPH</name>
        <dbReference type="ChEBI" id="CHEBI:57783"/>
    </ligand>
</feature>
<dbReference type="Proteomes" id="UP000234775">
    <property type="component" value="Unassembled WGS sequence"/>
</dbReference>
<feature type="binding site" evidence="17">
    <location>
        <position position="149"/>
    </location>
    <ligand>
        <name>NAD(+)</name>
        <dbReference type="ChEBI" id="CHEBI:57540"/>
    </ligand>
</feature>
<evidence type="ECO:0000313" key="21">
    <source>
        <dbReference type="EMBL" id="KXB37767.1"/>
    </source>
</evidence>
<dbReference type="GO" id="GO:0047952">
    <property type="term" value="F:glycerol-3-phosphate dehydrogenase [NAD(P)+] activity"/>
    <property type="evidence" value="ECO:0007669"/>
    <property type="project" value="UniProtKB-UniRule"/>
</dbReference>
<dbReference type="GO" id="GO:0005829">
    <property type="term" value="C:cytosol"/>
    <property type="evidence" value="ECO:0007669"/>
    <property type="project" value="TreeGrafter"/>
</dbReference>
<dbReference type="EMBL" id="PKGZ01000001">
    <property type="protein sequence ID" value="PKY91996.1"/>
    <property type="molecule type" value="Genomic_DNA"/>
</dbReference>
<evidence type="ECO:0000313" key="22">
    <source>
        <dbReference type="EMBL" id="PKY91996.1"/>
    </source>
</evidence>
<evidence type="ECO:0000256" key="2">
    <source>
        <dbReference type="ARBA" id="ARBA00022516"/>
    </source>
</evidence>
<dbReference type="PANTHER" id="PTHR11728">
    <property type="entry name" value="GLYCEROL-3-PHOSPHATE DEHYDROGENASE"/>
    <property type="match status" value="1"/>
</dbReference>
<dbReference type="OrthoDB" id="9812273at2"/>
<feature type="binding site" evidence="14">
    <location>
        <position position="14"/>
    </location>
    <ligand>
        <name>NADPH</name>
        <dbReference type="ChEBI" id="CHEBI:57783"/>
    </ligand>
</feature>
<dbReference type="GO" id="GO:0046168">
    <property type="term" value="P:glycerol-3-phosphate catabolic process"/>
    <property type="evidence" value="ECO:0007669"/>
    <property type="project" value="InterPro"/>
</dbReference>
<comment type="pathway">
    <text evidence="14">Membrane lipid metabolism; glycerophospholipid metabolism.</text>
</comment>
<dbReference type="FunFam" id="1.10.1040.10:FF:000001">
    <property type="entry name" value="Glycerol-3-phosphate dehydrogenase [NAD(P)+]"/>
    <property type="match status" value="1"/>
</dbReference>
<gene>
    <name evidence="14" type="primary">gpsA</name>
    <name evidence="22" type="ORF">CYJ27_00730</name>
    <name evidence="21" type="ORF">HMPREF3187_00326</name>
</gene>
<evidence type="ECO:0000259" key="20">
    <source>
        <dbReference type="Pfam" id="PF07479"/>
    </source>
</evidence>
<feature type="binding site" evidence="14">
    <location>
        <position position="149"/>
    </location>
    <ligand>
        <name>NADPH</name>
        <dbReference type="ChEBI" id="CHEBI:57783"/>
    </ligand>
</feature>
<dbReference type="NCBIfam" id="NF000940">
    <property type="entry name" value="PRK00094.1-2"/>
    <property type="match status" value="1"/>
</dbReference>
<feature type="domain" description="Glycerol-3-phosphate dehydrogenase NAD-dependent N-terminal" evidence="19">
    <location>
        <begin position="6"/>
        <end position="169"/>
    </location>
</feature>
<dbReference type="PROSITE" id="PS00957">
    <property type="entry name" value="NAD_G3PDH"/>
    <property type="match status" value="1"/>
</dbReference>
<feature type="binding site" evidence="16">
    <location>
        <begin position="264"/>
        <end position="265"/>
    </location>
    <ligand>
        <name>substrate</name>
    </ligand>
</feature>
<keyword evidence="24" id="KW-1185">Reference proteome</keyword>
<evidence type="ECO:0000256" key="3">
    <source>
        <dbReference type="ARBA" id="ARBA00022741"/>
    </source>
</evidence>
<feature type="binding site" evidence="14">
    <location>
        <position position="114"/>
    </location>
    <ligand>
        <name>NADPH</name>
        <dbReference type="ChEBI" id="CHEBI:57783"/>
    </ligand>
</feature>
<keyword evidence="5 14" id="KW-0560">Oxidoreductase</keyword>
<comment type="subcellular location">
    <subcellularLocation>
        <location evidence="14">Cytoplasm</location>
    </subcellularLocation>
</comment>
<dbReference type="GO" id="GO:0005975">
    <property type="term" value="P:carbohydrate metabolic process"/>
    <property type="evidence" value="ECO:0007669"/>
    <property type="project" value="InterPro"/>
</dbReference>
<keyword evidence="3 14" id="KW-0547">Nucleotide-binding</keyword>
<evidence type="ECO:0000256" key="8">
    <source>
        <dbReference type="ARBA" id="ARBA00023209"/>
    </source>
</evidence>
<dbReference type="InterPro" id="IPR011128">
    <property type="entry name" value="G3P_DH_NAD-dep_N"/>
</dbReference>
<dbReference type="InterPro" id="IPR036291">
    <property type="entry name" value="NAD(P)-bd_dom_sf"/>
</dbReference>
<evidence type="ECO:0000256" key="4">
    <source>
        <dbReference type="ARBA" id="ARBA00022857"/>
    </source>
</evidence>
<feature type="binding site" evidence="14">
    <location>
        <position position="51"/>
    </location>
    <ligand>
        <name>NADPH</name>
        <dbReference type="ChEBI" id="CHEBI:57783"/>
    </ligand>
</feature>
<evidence type="ECO:0000256" key="12">
    <source>
        <dbReference type="ARBA" id="ARBA00069372"/>
    </source>
</evidence>
<proteinExistence type="inferred from homology"/>
<dbReference type="SUPFAM" id="SSF48179">
    <property type="entry name" value="6-phosphogluconate dehydrogenase C-terminal domain-like"/>
    <property type="match status" value="1"/>
</dbReference>
<dbReference type="GO" id="GO:0051287">
    <property type="term" value="F:NAD binding"/>
    <property type="evidence" value="ECO:0007669"/>
    <property type="project" value="InterPro"/>
</dbReference>
<dbReference type="InterPro" id="IPR013328">
    <property type="entry name" value="6PGD_dom2"/>
</dbReference>
<comment type="function">
    <text evidence="14">Catalyzes the reduction of the glycolytic intermediate dihydroxyacetone phosphate (DHAP) to sn-glycerol 3-phosphate (G3P), the key precursor for phospholipid synthesis.</text>
</comment>
<dbReference type="EC" id="1.1.1.94" evidence="11 14"/>
<feature type="domain" description="Glycerol-3-phosphate dehydrogenase NAD-dependent C-terminal" evidence="20">
    <location>
        <begin position="189"/>
        <end position="328"/>
    </location>
</feature>
<feature type="binding site" evidence="14">
    <location>
        <position position="145"/>
    </location>
    <ligand>
        <name>sn-glycerol 3-phosphate</name>
        <dbReference type="ChEBI" id="CHEBI:57597"/>
    </ligand>
</feature>
<dbReference type="PRINTS" id="PR00077">
    <property type="entry name" value="GPDHDRGNASE"/>
</dbReference>
<dbReference type="Proteomes" id="UP000070422">
    <property type="component" value="Unassembled WGS sequence"/>
</dbReference>
<dbReference type="PATRIC" id="fig|87541.4.peg.327"/>
<dbReference type="InterPro" id="IPR006109">
    <property type="entry name" value="G3P_DH_NAD-dep_C"/>
</dbReference>
<feature type="binding site" evidence="14">
    <location>
        <position position="263"/>
    </location>
    <ligand>
        <name>sn-glycerol 3-phosphate</name>
        <dbReference type="ChEBI" id="CHEBI:57597"/>
    </ligand>
</feature>
<feature type="binding site" evidence="17">
    <location>
        <position position="264"/>
    </location>
    <ligand>
        <name>NAD(+)</name>
        <dbReference type="ChEBI" id="CHEBI:57540"/>
    </ligand>
</feature>
<feature type="binding site" evidence="14">
    <location>
        <position position="253"/>
    </location>
    <ligand>
        <name>sn-glycerol 3-phosphate</name>
        <dbReference type="ChEBI" id="CHEBI:57597"/>
    </ligand>
</feature>
<name>A0A133Y3K7_9LACT</name>
<feature type="binding site" evidence="14">
    <location>
        <position position="147"/>
    </location>
    <ligand>
        <name>sn-glycerol 3-phosphate</name>
        <dbReference type="ChEBI" id="CHEBI:57597"/>
    </ligand>
</feature>
<evidence type="ECO:0000256" key="16">
    <source>
        <dbReference type="PIRSR" id="PIRSR000114-2"/>
    </source>
</evidence>
<dbReference type="NCBIfam" id="NF000941">
    <property type="entry name" value="PRK00094.1-3"/>
    <property type="match status" value="1"/>
</dbReference>
<feature type="binding site" evidence="14">
    <location>
        <position position="290"/>
    </location>
    <ligand>
        <name>NADPH</name>
        <dbReference type="ChEBI" id="CHEBI:57783"/>
    </ligand>
</feature>
<dbReference type="UniPathway" id="UPA00940"/>
<dbReference type="Gene3D" id="1.10.1040.10">
    <property type="entry name" value="N-(1-d-carboxylethyl)-l-norvaline Dehydrogenase, domain 2"/>
    <property type="match status" value="1"/>
</dbReference>
<keyword evidence="7 14" id="KW-0443">Lipid metabolism</keyword>
<keyword evidence="14" id="KW-0963">Cytoplasm</keyword>
<feature type="binding site" evidence="14">
    <location>
        <position position="13"/>
    </location>
    <ligand>
        <name>NADPH</name>
        <dbReference type="ChEBI" id="CHEBI:57783"/>
    </ligand>
</feature>
<evidence type="ECO:0000256" key="1">
    <source>
        <dbReference type="ARBA" id="ARBA00011009"/>
    </source>
</evidence>
<dbReference type="InterPro" id="IPR006168">
    <property type="entry name" value="G3P_DH_NAD-dep"/>
</dbReference>
<dbReference type="EMBL" id="LSCQ01000019">
    <property type="protein sequence ID" value="KXB37767.1"/>
    <property type="molecule type" value="Genomic_DNA"/>
</dbReference>
<evidence type="ECO:0000256" key="11">
    <source>
        <dbReference type="ARBA" id="ARBA00066687"/>
    </source>
</evidence>
<comment type="caution">
    <text evidence="21">The sequence shown here is derived from an EMBL/GenBank/DDBJ whole genome shotgun (WGS) entry which is preliminary data.</text>
</comment>
<dbReference type="Pfam" id="PF07479">
    <property type="entry name" value="NAD_Gly3P_dh_C"/>
    <property type="match status" value="1"/>
</dbReference>
<dbReference type="Gene3D" id="3.40.50.720">
    <property type="entry name" value="NAD(P)-binding Rossmann-like Domain"/>
    <property type="match status" value="1"/>
</dbReference>
<feature type="binding site" evidence="14">
    <location>
        <position position="265"/>
    </location>
    <ligand>
        <name>sn-glycerol 3-phosphate</name>
        <dbReference type="ChEBI" id="CHEBI:57597"/>
    </ligand>
</feature>
<organism evidence="21 23">
    <name type="scientific">Aerococcus christensenii</name>
    <dbReference type="NCBI Taxonomy" id="87541"/>
    <lineage>
        <taxon>Bacteria</taxon>
        <taxon>Bacillati</taxon>
        <taxon>Bacillota</taxon>
        <taxon>Bacilli</taxon>
        <taxon>Lactobacillales</taxon>
        <taxon>Aerococcaceae</taxon>
        <taxon>Aerococcus</taxon>
    </lineage>
</organism>
<evidence type="ECO:0000256" key="7">
    <source>
        <dbReference type="ARBA" id="ARBA00023098"/>
    </source>
</evidence>
<feature type="binding site" evidence="14">
    <location>
        <position position="114"/>
    </location>
    <ligand>
        <name>sn-glycerol 3-phosphate</name>
        <dbReference type="ChEBI" id="CHEBI:57597"/>
    </ligand>
</feature>
<dbReference type="NCBIfam" id="NF000942">
    <property type="entry name" value="PRK00094.1-4"/>
    <property type="match status" value="1"/>
</dbReference>
<feature type="binding site" evidence="14">
    <location>
        <position position="264"/>
    </location>
    <ligand>
        <name>NADPH</name>
        <dbReference type="ChEBI" id="CHEBI:57783"/>
    </ligand>
</feature>
<evidence type="ECO:0000256" key="13">
    <source>
        <dbReference type="ARBA" id="ARBA00080511"/>
    </source>
</evidence>
<comment type="similarity">
    <text evidence="1 14 18">Belongs to the NAD-dependent glycerol-3-phosphate dehydrogenase family.</text>
</comment>
<dbReference type="PANTHER" id="PTHR11728:SF1">
    <property type="entry name" value="GLYCEROL-3-PHOSPHATE DEHYDROGENASE [NAD(+)] 2, CHLOROPLASTIC"/>
    <property type="match status" value="1"/>
</dbReference>
<dbReference type="SUPFAM" id="SSF51735">
    <property type="entry name" value="NAD(P)-binding Rossmann-fold domains"/>
    <property type="match status" value="1"/>
</dbReference>
<keyword evidence="6 14" id="KW-0520">NAD</keyword>
<feature type="binding site" evidence="14">
    <location>
        <position position="288"/>
    </location>
    <ligand>
        <name>NADPH</name>
        <dbReference type="ChEBI" id="CHEBI:57783"/>
    </ligand>
</feature>
<dbReference type="InterPro" id="IPR008927">
    <property type="entry name" value="6-PGluconate_DH-like_C_sf"/>
</dbReference>
<keyword evidence="9 14" id="KW-1208">Phospholipid metabolism</keyword>
<dbReference type="GO" id="GO:0008654">
    <property type="term" value="P:phospholipid biosynthetic process"/>
    <property type="evidence" value="ECO:0007669"/>
    <property type="project" value="UniProtKB-KW"/>
</dbReference>
<evidence type="ECO:0000256" key="14">
    <source>
        <dbReference type="HAMAP-Rule" id="MF_00394"/>
    </source>
</evidence>
<evidence type="ECO:0000256" key="18">
    <source>
        <dbReference type="RuleBase" id="RU000437"/>
    </source>
</evidence>
<evidence type="ECO:0000256" key="15">
    <source>
        <dbReference type="PIRSR" id="PIRSR000114-1"/>
    </source>
</evidence>
<reference evidence="21 23" key="1">
    <citation type="submission" date="2016-01" db="EMBL/GenBank/DDBJ databases">
        <authorList>
            <person name="Oliw E.H."/>
        </authorList>
    </citation>
    <scope>NUCLEOTIDE SEQUENCE [LARGE SCALE GENOMIC DNA]</scope>
    <source>
        <strain evidence="21 23">KA00635</strain>
    </source>
</reference>
<dbReference type="HAMAP" id="MF_00394">
    <property type="entry name" value="NAD_Glyc3P_dehydrog"/>
    <property type="match status" value="1"/>
</dbReference>
<evidence type="ECO:0000259" key="19">
    <source>
        <dbReference type="Pfam" id="PF01210"/>
    </source>
</evidence>
<keyword evidence="2 14" id="KW-0444">Lipid biosynthesis</keyword>
<feature type="binding site" evidence="14">
    <location>
        <position position="264"/>
    </location>
    <ligand>
        <name>sn-glycerol 3-phosphate</name>
        <dbReference type="ChEBI" id="CHEBI:57597"/>
    </ligand>
</feature>
<sequence>MQQSRITILGAGSWGTALANLLVENGHQVMLWTYRKEQVNEIQTTHRNAHYLPNLLLNEKLQVTSDLEKAIAFGETVGFVVPTNAMREVLKKCCPYFLKKNQAGEQPVLFHAAKGIELGTHQRISQIFKEELLSVNYRGPVVFSGPSHAEEVAKKDLTAITAASSDLEAAAHIQSLFMNTYLRVYTNVDVIGVELGGALKNIIALCSGALMGLGFGDNAKAALMTRGLAEMTRLGVSMGADPLTFSGLSGLGDLIVTCTSQYSRNWQAGYQLGQGKTTQEILDHMGMVVEGIHTTKSAYELAKSQGIEMPITEATYQVVYQGRNLRETILELMGRSGKNESTFQDQKK</sequence>
<dbReference type="PIRSF" id="PIRSF000114">
    <property type="entry name" value="Glycerol-3-P_dh"/>
    <property type="match status" value="1"/>
</dbReference>
<reference evidence="22 24" key="2">
    <citation type="submission" date="2017-12" db="EMBL/GenBank/DDBJ databases">
        <title>Phylogenetic diversity of female urinary microbiome.</title>
        <authorList>
            <person name="Thomas-White K."/>
            <person name="Wolfe A.J."/>
        </authorList>
    </citation>
    <scope>NUCLEOTIDE SEQUENCE [LARGE SCALE GENOMIC DNA]</scope>
    <source>
        <strain evidence="22 24">UMB0844</strain>
    </source>
</reference>
<keyword evidence="8 14" id="KW-0594">Phospholipid biosynthesis</keyword>
<feature type="binding site" evidence="17">
    <location>
        <begin position="10"/>
        <end position="15"/>
    </location>
    <ligand>
        <name>NAD(+)</name>
        <dbReference type="ChEBI" id="CHEBI:57540"/>
    </ligand>
</feature>
<dbReference type="STRING" id="87541.AWM71_02595"/>
<evidence type="ECO:0000256" key="5">
    <source>
        <dbReference type="ARBA" id="ARBA00023002"/>
    </source>
</evidence>